<evidence type="ECO:0000256" key="2">
    <source>
        <dbReference type="ARBA" id="ARBA00022448"/>
    </source>
</evidence>
<reference evidence="9 10" key="1">
    <citation type="submission" date="2019-02" db="EMBL/GenBank/DDBJ databases">
        <title>Deep-cultivation of Planctomycetes and their phenomic and genomic characterization uncovers novel biology.</title>
        <authorList>
            <person name="Wiegand S."/>
            <person name="Jogler M."/>
            <person name="Boedeker C."/>
            <person name="Pinto D."/>
            <person name="Vollmers J."/>
            <person name="Rivas-Marin E."/>
            <person name="Kohn T."/>
            <person name="Peeters S.H."/>
            <person name="Heuer A."/>
            <person name="Rast P."/>
            <person name="Oberbeckmann S."/>
            <person name="Bunk B."/>
            <person name="Jeske O."/>
            <person name="Meyerdierks A."/>
            <person name="Storesund J.E."/>
            <person name="Kallscheuer N."/>
            <person name="Luecker S."/>
            <person name="Lage O.M."/>
            <person name="Pohl T."/>
            <person name="Merkel B.J."/>
            <person name="Hornburger P."/>
            <person name="Mueller R.-W."/>
            <person name="Bruemmer F."/>
            <person name="Labrenz M."/>
            <person name="Spormann A.M."/>
            <person name="Op Den Camp H."/>
            <person name="Overmann J."/>
            <person name="Amann R."/>
            <person name="Jetten M.S.M."/>
            <person name="Mascher T."/>
            <person name="Medema M.H."/>
            <person name="Devos D.P."/>
            <person name="Kaster A.-K."/>
            <person name="Ovreas L."/>
            <person name="Rohde M."/>
            <person name="Galperin M.Y."/>
            <person name="Jogler C."/>
        </authorList>
    </citation>
    <scope>NUCLEOTIDE SEQUENCE [LARGE SCALE GENOMIC DNA]</scope>
    <source>
        <strain evidence="9 10">Pla52n</strain>
    </source>
</reference>
<dbReference type="SUPFAM" id="SSF46458">
    <property type="entry name" value="Globin-like"/>
    <property type="match status" value="1"/>
</dbReference>
<evidence type="ECO:0000256" key="3">
    <source>
        <dbReference type="ARBA" id="ARBA00022617"/>
    </source>
</evidence>
<sequence length="127" mass="14058">MTDDARVLFDRLGGTAAVAKIVQEAYDRIMDDPMLSPFFADTSMERLKHMQYQFLAAAFDGPVAYSGAELTQVHAGRGITARHFARFCEHFADAMQSHDVNQKDLDDALARLAIYKDRVTGDTNVGG</sequence>
<dbReference type="Gene3D" id="1.10.490.10">
    <property type="entry name" value="Globins"/>
    <property type="match status" value="1"/>
</dbReference>
<evidence type="ECO:0000256" key="5">
    <source>
        <dbReference type="ARBA" id="ARBA00023004"/>
    </source>
</evidence>
<dbReference type="InterPro" id="IPR012292">
    <property type="entry name" value="Globin/Proto"/>
</dbReference>
<accession>A0A5C6AQ18</accession>
<keyword evidence="6" id="KW-0561">Oxygen transport</keyword>
<keyword evidence="5 6" id="KW-0408">Iron</keyword>
<name>A0A5C6AQ18_9BACT</name>
<dbReference type="EMBL" id="SJPN01000004">
    <property type="protein sequence ID" value="TWU02133.1"/>
    <property type="molecule type" value="Genomic_DNA"/>
</dbReference>
<dbReference type="Proteomes" id="UP000320176">
    <property type="component" value="Unassembled WGS sequence"/>
</dbReference>
<protein>
    <recommendedName>
        <fullName evidence="6">Group 1 truncated hemoglobin</fullName>
    </recommendedName>
</protein>
<gene>
    <name evidence="9" type="ORF">Pla52n_31820</name>
</gene>
<comment type="caution">
    <text evidence="9">The sequence shown here is derived from an EMBL/GenBank/DDBJ whole genome shotgun (WGS) entry which is preliminary data.</text>
</comment>
<evidence type="ECO:0000313" key="10">
    <source>
        <dbReference type="Proteomes" id="UP000320176"/>
    </source>
</evidence>
<dbReference type="InterPro" id="IPR009050">
    <property type="entry name" value="Globin-like_sf"/>
</dbReference>
<feature type="binding site" description="proximal binding residue" evidence="7">
    <location>
        <position position="74"/>
    </location>
    <ligand>
        <name>heme</name>
        <dbReference type="ChEBI" id="CHEBI:30413"/>
    </ligand>
    <ligandPart>
        <name>Fe</name>
        <dbReference type="ChEBI" id="CHEBI:18248"/>
    </ligandPart>
</feature>
<evidence type="ECO:0000313" key="9">
    <source>
        <dbReference type="EMBL" id="TWU02133.1"/>
    </source>
</evidence>
<dbReference type="InterPro" id="IPR001486">
    <property type="entry name" value="Hemoglobin_trunc"/>
</dbReference>
<evidence type="ECO:0000256" key="1">
    <source>
        <dbReference type="ARBA" id="ARBA00009660"/>
    </source>
</evidence>
<keyword evidence="3 6" id="KW-0349">Heme</keyword>
<keyword evidence="2 6" id="KW-0813">Transport</keyword>
<dbReference type="GO" id="GO:0019825">
    <property type="term" value="F:oxygen binding"/>
    <property type="evidence" value="ECO:0007669"/>
    <property type="project" value="InterPro"/>
</dbReference>
<dbReference type="InterPro" id="IPR016339">
    <property type="entry name" value="Hemoglobin_trunc_I"/>
</dbReference>
<dbReference type="RefSeq" id="WP_146520514.1">
    <property type="nucleotide sequence ID" value="NZ_CP151726.1"/>
</dbReference>
<dbReference type="AlphaFoldDB" id="A0A5C6AQ18"/>
<dbReference type="CDD" id="cd00454">
    <property type="entry name" value="TrHb1_N"/>
    <property type="match status" value="1"/>
</dbReference>
<proteinExistence type="inferred from homology"/>
<keyword evidence="10" id="KW-1185">Reference proteome</keyword>
<organism evidence="9 10">
    <name type="scientific">Stieleria varia</name>
    <dbReference type="NCBI Taxonomy" id="2528005"/>
    <lineage>
        <taxon>Bacteria</taxon>
        <taxon>Pseudomonadati</taxon>
        <taxon>Planctomycetota</taxon>
        <taxon>Planctomycetia</taxon>
        <taxon>Pirellulales</taxon>
        <taxon>Pirellulaceae</taxon>
        <taxon>Stieleria</taxon>
    </lineage>
</organism>
<evidence type="ECO:0000256" key="4">
    <source>
        <dbReference type="ARBA" id="ARBA00022723"/>
    </source>
</evidence>
<evidence type="ECO:0000256" key="7">
    <source>
        <dbReference type="PIRSR" id="PIRSR002030-1"/>
    </source>
</evidence>
<dbReference type="GO" id="GO:0020037">
    <property type="term" value="F:heme binding"/>
    <property type="evidence" value="ECO:0007669"/>
    <property type="project" value="InterPro"/>
</dbReference>
<comment type="cofactor">
    <cofactor evidence="7">
        <name>heme</name>
        <dbReference type="ChEBI" id="CHEBI:30413"/>
    </cofactor>
    <text evidence="7">Binds 1 heme group per subunit.</text>
</comment>
<feature type="binding site" description="distal binding residue" evidence="8">
    <location>
        <position position="74"/>
    </location>
    <ligand>
        <name>heme</name>
        <dbReference type="ChEBI" id="CHEBI:30413"/>
    </ligand>
    <ligandPart>
        <name>Fe</name>
        <dbReference type="ChEBI" id="CHEBI:18248"/>
    </ligandPart>
</feature>
<keyword evidence="4 6" id="KW-0479">Metal-binding</keyword>
<evidence type="ECO:0000256" key="8">
    <source>
        <dbReference type="PIRSR" id="PIRSR601486-1"/>
    </source>
</evidence>
<evidence type="ECO:0000256" key="6">
    <source>
        <dbReference type="PIRNR" id="PIRNR002030"/>
    </source>
</evidence>
<dbReference type="Pfam" id="PF01152">
    <property type="entry name" value="Bac_globin"/>
    <property type="match status" value="1"/>
</dbReference>
<dbReference type="GO" id="GO:0005344">
    <property type="term" value="F:oxygen carrier activity"/>
    <property type="evidence" value="ECO:0007669"/>
    <property type="project" value="UniProtKB-UniRule"/>
</dbReference>
<dbReference type="GO" id="GO:0046872">
    <property type="term" value="F:metal ion binding"/>
    <property type="evidence" value="ECO:0007669"/>
    <property type="project" value="UniProtKB-UniRule"/>
</dbReference>
<comment type="similarity">
    <text evidence="1 6">Belongs to the truncated hemoglobin family. Group I subfamily.</text>
</comment>
<dbReference type="PIRSF" id="PIRSF002030">
    <property type="entry name" value="Globin_Protozoa/Cyanobacteria"/>
    <property type="match status" value="1"/>
</dbReference>
<dbReference type="OrthoDB" id="9795814at2"/>